<dbReference type="EMBL" id="FAOZ01000023">
    <property type="protein sequence ID" value="CUU58954.1"/>
    <property type="molecule type" value="Genomic_DNA"/>
</dbReference>
<sequence>MSVDSAHEDVPALIRLTGRACTALRADEMIVFDWAALGLCCGCAGQPWLRTAPRAVTCGYRGFRPLDTDPPDRAVAHPRAYPYLVGRAIAVDCRRRFGLRRFSCDLPPDVGLAGLSSGAIRDGGS</sequence>
<accession>A0A0S4QWW6</accession>
<protein>
    <submittedName>
        <fullName evidence="1">Uncharacterized protein</fullName>
    </submittedName>
</protein>
<reference evidence="2" key="1">
    <citation type="submission" date="2015-11" db="EMBL/GenBank/DDBJ databases">
        <authorList>
            <person name="Varghese N."/>
        </authorList>
    </citation>
    <scope>NUCLEOTIDE SEQUENCE [LARGE SCALE GENOMIC DNA]</scope>
    <source>
        <strain evidence="2">DSM 45899</strain>
    </source>
</reference>
<gene>
    <name evidence="1" type="ORF">Ga0074812_12383</name>
</gene>
<name>A0A0S4QWW6_9ACTN</name>
<evidence type="ECO:0000313" key="1">
    <source>
        <dbReference type="EMBL" id="CUU58954.1"/>
    </source>
</evidence>
<organism evidence="1 2">
    <name type="scientific">Parafrankia irregularis</name>
    <dbReference type="NCBI Taxonomy" id="795642"/>
    <lineage>
        <taxon>Bacteria</taxon>
        <taxon>Bacillati</taxon>
        <taxon>Actinomycetota</taxon>
        <taxon>Actinomycetes</taxon>
        <taxon>Frankiales</taxon>
        <taxon>Frankiaceae</taxon>
        <taxon>Parafrankia</taxon>
    </lineage>
</organism>
<keyword evidence="2" id="KW-1185">Reference proteome</keyword>
<dbReference type="Proteomes" id="UP000198802">
    <property type="component" value="Unassembled WGS sequence"/>
</dbReference>
<proteinExistence type="predicted"/>
<dbReference type="RefSeq" id="WP_091282812.1">
    <property type="nucleotide sequence ID" value="NZ_FAOZ01000023.1"/>
</dbReference>
<evidence type="ECO:0000313" key="2">
    <source>
        <dbReference type="Proteomes" id="UP000198802"/>
    </source>
</evidence>
<dbReference type="AlphaFoldDB" id="A0A0S4QWW6"/>